<gene>
    <name evidence="8" type="ORF">ACFOZ4_13615</name>
</gene>
<evidence type="ECO:0000256" key="1">
    <source>
        <dbReference type="ARBA" id="ARBA00004651"/>
    </source>
</evidence>
<feature type="transmembrane region" description="Helical" evidence="7">
    <location>
        <begin position="49"/>
        <end position="68"/>
    </location>
</feature>
<evidence type="ECO:0000313" key="9">
    <source>
        <dbReference type="Proteomes" id="UP001595816"/>
    </source>
</evidence>
<keyword evidence="9" id="KW-1185">Reference proteome</keyword>
<feature type="transmembrane region" description="Helical" evidence="7">
    <location>
        <begin position="7"/>
        <end position="29"/>
    </location>
</feature>
<sequence>MSDVLDGLVGSVAFTGVGVLLLLGGFLLVDWLTPGTLRHQIWSERNRNASLFLASALVGVGAIAFTSIMTTYAEFWVGLVSTAIYGTLGLLLMAGAFWLLDLLTPGKLGEIIVDPEPHPAVWVSAASNGAIAAIVCAAIS</sequence>
<dbReference type="EMBL" id="JBHSAY010000006">
    <property type="protein sequence ID" value="MFC4131644.1"/>
    <property type="molecule type" value="Genomic_DNA"/>
</dbReference>
<evidence type="ECO:0000313" key="8">
    <source>
        <dbReference type="EMBL" id="MFC4131644.1"/>
    </source>
</evidence>
<dbReference type="RefSeq" id="WP_253755349.1">
    <property type="nucleotide sequence ID" value="NZ_JAMZDZ010000001.1"/>
</dbReference>
<dbReference type="InterPro" id="IPR007140">
    <property type="entry name" value="DUF350"/>
</dbReference>
<evidence type="ECO:0000256" key="7">
    <source>
        <dbReference type="SAM" id="Phobius"/>
    </source>
</evidence>
<evidence type="ECO:0000256" key="2">
    <source>
        <dbReference type="ARBA" id="ARBA00005779"/>
    </source>
</evidence>
<proteinExistence type="inferred from homology"/>
<protein>
    <submittedName>
        <fullName evidence="8">DUF350 domain-containing protein</fullName>
    </submittedName>
</protein>
<comment type="similarity">
    <text evidence="2">Belongs to the UPF0719 family.</text>
</comment>
<comment type="subcellular location">
    <subcellularLocation>
        <location evidence="1">Cell membrane</location>
        <topology evidence="1">Multi-pass membrane protein</topology>
    </subcellularLocation>
</comment>
<accession>A0ABV8LLF5</accession>
<evidence type="ECO:0000256" key="5">
    <source>
        <dbReference type="ARBA" id="ARBA00022989"/>
    </source>
</evidence>
<evidence type="ECO:0000256" key="3">
    <source>
        <dbReference type="ARBA" id="ARBA00022475"/>
    </source>
</evidence>
<keyword evidence="6 7" id="KW-0472">Membrane</keyword>
<name>A0ABV8LLF5_9ACTN</name>
<keyword evidence="5 7" id="KW-1133">Transmembrane helix</keyword>
<dbReference type="Proteomes" id="UP001595816">
    <property type="component" value="Unassembled WGS sequence"/>
</dbReference>
<organism evidence="8 9">
    <name type="scientific">Hamadaea flava</name>
    <dbReference type="NCBI Taxonomy" id="1742688"/>
    <lineage>
        <taxon>Bacteria</taxon>
        <taxon>Bacillati</taxon>
        <taxon>Actinomycetota</taxon>
        <taxon>Actinomycetes</taxon>
        <taxon>Micromonosporales</taxon>
        <taxon>Micromonosporaceae</taxon>
        <taxon>Hamadaea</taxon>
    </lineage>
</organism>
<dbReference type="Pfam" id="PF03994">
    <property type="entry name" value="DUF350"/>
    <property type="match status" value="1"/>
</dbReference>
<evidence type="ECO:0000256" key="4">
    <source>
        <dbReference type="ARBA" id="ARBA00022692"/>
    </source>
</evidence>
<evidence type="ECO:0000256" key="6">
    <source>
        <dbReference type="ARBA" id="ARBA00023136"/>
    </source>
</evidence>
<feature type="transmembrane region" description="Helical" evidence="7">
    <location>
        <begin position="75"/>
        <end position="100"/>
    </location>
</feature>
<comment type="caution">
    <text evidence="8">The sequence shown here is derived from an EMBL/GenBank/DDBJ whole genome shotgun (WGS) entry which is preliminary data.</text>
</comment>
<keyword evidence="4 7" id="KW-0812">Transmembrane</keyword>
<keyword evidence="3" id="KW-1003">Cell membrane</keyword>
<reference evidence="9" key="1">
    <citation type="journal article" date="2019" name="Int. J. Syst. Evol. Microbiol.">
        <title>The Global Catalogue of Microorganisms (GCM) 10K type strain sequencing project: providing services to taxonomists for standard genome sequencing and annotation.</title>
        <authorList>
            <consortium name="The Broad Institute Genomics Platform"/>
            <consortium name="The Broad Institute Genome Sequencing Center for Infectious Disease"/>
            <person name="Wu L."/>
            <person name="Ma J."/>
        </authorList>
    </citation>
    <scope>NUCLEOTIDE SEQUENCE [LARGE SCALE GENOMIC DNA]</scope>
    <source>
        <strain evidence="9">CGMCC 4.7289</strain>
    </source>
</reference>
<feature type="transmembrane region" description="Helical" evidence="7">
    <location>
        <begin position="120"/>
        <end position="139"/>
    </location>
</feature>